<comment type="caution">
    <text evidence="3">The sequence shown here is derived from an EMBL/GenBank/DDBJ whole genome shotgun (WGS) entry which is preliminary data.</text>
</comment>
<dbReference type="NCBIfam" id="TIGR00996">
    <property type="entry name" value="Mtu_fam_mce"/>
    <property type="match status" value="1"/>
</dbReference>
<dbReference type="InterPro" id="IPR005693">
    <property type="entry name" value="Mce"/>
</dbReference>
<dbReference type="RefSeq" id="WP_367917220.1">
    <property type="nucleotide sequence ID" value="NZ_BAABAC010000003.1"/>
</dbReference>
<feature type="domain" description="Mammalian cell entry C-terminal" evidence="2">
    <location>
        <begin position="115"/>
        <end position="292"/>
    </location>
</feature>
<dbReference type="Pfam" id="PF11887">
    <property type="entry name" value="Mce4_CUP1"/>
    <property type="match status" value="1"/>
</dbReference>
<protein>
    <submittedName>
        <fullName evidence="3">MCE family protein</fullName>
    </submittedName>
</protein>
<dbReference type="PANTHER" id="PTHR33371">
    <property type="entry name" value="INTERMEMBRANE PHOSPHOLIPID TRANSPORT SYSTEM BINDING PROTEIN MLAD-RELATED"/>
    <property type="match status" value="1"/>
</dbReference>
<keyword evidence="4" id="KW-1185">Reference proteome</keyword>
<evidence type="ECO:0000313" key="4">
    <source>
        <dbReference type="Proteomes" id="UP001597229"/>
    </source>
</evidence>
<feature type="domain" description="Mce/MlaD" evidence="1">
    <location>
        <begin position="35"/>
        <end position="109"/>
    </location>
</feature>
<dbReference type="InterPro" id="IPR003399">
    <property type="entry name" value="Mce/MlaD"/>
</dbReference>
<organism evidence="3 4">
    <name type="scientific">Nocardioides ginsengisoli</name>
    <dbReference type="NCBI Taxonomy" id="363868"/>
    <lineage>
        <taxon>Bacteria</taxon>
        <taxon>Bacillati</taxon>
        <taxon>Actinomycetota</taxon>
        <taxon>Actinomycetes</taxon>
        <taxon>Propionibacteriales</taxon>
        <taxon>Nocardioidaceae</taxon>
        <taxon>Nocardioides</taxon>
    </lineage>
</organism>
<accession>A0ABW3W328</accession>
<evidence type="ECO:0000259" key="1">
    <source>
        <dbReference type="Pfam" id="PF02470"/>
    </source>
</evidence>
<reference evidence="4" key="1">
    <citation type="journal article" date="2019" name="Int. J. Syst. Evol. Microbiol.">
        <title>The Global Catalogue of Microorganisms (GCM) 10K type strain sequencing project: providing services to taxonomists for standard genome sequencing and annotation.</title>
        <authorList>
            <consortium name="The Broad Institute Genomics Platform"/>
            <consortium name="The Broad Institute Genome Sequencing Center for Infectious Disease"/>
            <person name="Wu L."/>
            <person name="Ma J."/>
        </authorList>
    </citation>
    <scope>NUCLEOTIDE SEQUENCE [LARGE SCALE GENOMIC DNA]</scope>
    <source>
        <strain evidence="4">CCUG 52478</strain>
    </source>
</reference>
<dbReference type="InterPro" id="IPR052336">
    <property type="entry name" value="MlaD_Phospholipid_Transporter"/>
</dbReference>
<name>A0ABW3W328_9ACTN</name>
<dbReference type="PANTHER" id="PTHR33371:SF4">
    <property type="entry name" value="INTERMEMBRANE PHOSPHOLIPID TRANSPORT SYSTEM BINDING PROTEIN MLAD"/>
    <property type="match status" value="1"/>
</dbReference>
<evidence type="ECO:0000313" key="3">
    <source>
        <dbReference type="EMBL" id="MFD1248918.1"/>
    </source>
</evidence>
<dbReference type="Pfam" id="PF02470">
    <property type="entry name" value="MlaD"/>
    <property type="match status" value="1"/>
</dbReference>
<dbReference type="Proteomes" id="UP001597229">
    <property type="component" value="Unassembled WGS sequence"/>
</dbReference>
<dbReference type="EMBL" id="JBHTLX010000020">
    <property type="protein sequence ID" value="MFD1248918.1"/>
    <property type="molecule type" value="Genomic_DNA"/>
</dbReference>
<dbReference type="InterPro" id="IPR024516">
    <property type="entry name" value="Mce_C"/>
</dbReference>
<proteinExistence type="predicted"/>
<sequence>MIRSRRIRAVVVAVAVLAVLAGGLLAARRLSGPDTYRVTATFREAPGVYAGNSVKILGVRVGRVTAVEPGPDGVRVELEIDAAHRLPADVSAFLMAPNAVNDRFIEMSPAYAGSGPKLPDGGTIALDHAVVPQSVDQIIDNLDEFSRLMGPDGANADGALSGLLAALAQTLGGQGSTLHDMVVHLGTTLDAVGGDSDAVTSGLTDLGQLTSAAADASTSYRSLADNLAAVSDGLAGDAPQVTAVLTNLQDLLAELNTFVQKNHAKLAGTVTSLSGLAGEVGRQQKALTRLMRVLPLAVSNTGNAVVKTRDGMAFRGRLDPTKRAPVRPQVCGDGLLRLMAVALTPDPSAREVLDLACGADRWLDELRKPVGAPDASAWTLRALQNLGG</sequence>
<evidence type="ECO:0000259" key="2">
    <source>
        <dbReference type="Pfam" id="PF11887"/>
    </source>
</evidence>
<gene>
    <name evidence="3" type="ORF">ACFQ3F_14050</name>
</gene>